<evidence type="ECO:0000256" key="9">
    <source>
        <dbReference type="ARBA" id="ARBA00022840"/>
    </source>
</evidence>
<dbReference type="CDD" id="cd22332">
    <property type="entry name" value="HsdR_N"/>
    <property type="match status" value="1"/>
</dbReference>
<dbReference type="GO" id="GO:0003677">
    <property type="term" value="F:DNA binding"/>
    <property type="evidence" value="ECO:0007669"/>
    <property type="project" value="UniProtKB-KW"/>
</dbReference>
<evidence type="ECO:0000259" key="11">
    <source>
        <dbReference type="PROSITE" id="PS50164"/>
    </source>
</evidence>
<comment type="caution">
    <text evidence="12">The sequence shown here is derived from an EMBL/GenBank/DDBJ whole genome shotgun (WGS) entry which is preliminary data.</text>
</comment>
<evidence type="ECO:0000256" key="7">
    <source>
        <dbReference type="ARBA" id="ARBA00022759"/>
    </source>
</evidence>
<evidence type="ECO:0000256" key="8">
    <source>
        <dbReference type="ARBA" id="ARBA00022801"/>
    </source>
</evidence>
<sequence>MKYTESDLEKATLEWLEGLGYQIIYGPDIEPDGGKPERKSYGDVILVDRLQAAISRINPSIPQSFQEEALKKVLQATNITPKLIDNNKLFHAMLRDGVDIEYQRADLPASRPGIFYVYAILCDNNSIYIGQTENLENRWDEHVKGRASDHTRKFKPRLLIHYEELNSREETVAREKWLKTGFGRKWLRREWEAGRTRQAGGTIAGDKVYLVDHEHLENNDWLVVNQFTAVDLPARGAQAGNHHNRRPDVVVFVNGIPLALFELKNPGDEKAKVISESDEKSAFNQIQ</sequence>
<dbReference type="AlphaFoldDB" id="A0A2M8G7T2"/>
<accession>A0A2M8G7T2</accession>
<dbReference type="InterPro" id="IPR051268">
    <property type="entry name" value="Type-I_R_enzyme_R_subunit"/>
</dbReference>
<gene>
    <name evidence="12" type="ORF">CO015_01010</name>
</gene>
<dbReference type="Pfam" id="PF04313">
    <property type="entry name" value="HSDR_N"/>
    <property type="match status" value="2"/>
</dbReference>
<dbReference type="InterPro" id="IPR007409">
    <property type="entry name" value="Restrct_endonuc_type1_HsdR_N"/>
</dbReference>
<dbReference type="PANTHER" id="PTHR30195:SF15">
    <property type="entry name" value="TYPE I RESTRICTION ENZYME HINDI ENDONUCLEASE SUBUNIT"/>
    <property type="match status" value="1"/>
</dbReference>
<dbReference type="PROSITE" id="PS50164">
    <property type="entry name" value="GIY_YIG"/>
    <property type="match status" value="1"/>
</dbReference>
<dbReference type="SUPFAM" id="SSF82771">
    <property type="entry name" value="GIY-YIG endonuclease"/>
    <property type="match status" value="1"/>
</dbReference>
<dbReference type="Gene3D" id="3.90.1570.50">
    <property type="match status" value="1"/>
</dbReference>
<evidence type="ECO:0000256" key="1">
    <source>
        <dbReference type="ARBA" id="ARBA00000851"/>
    </source>
</evidence>
<comment type="similarity">
    <text evidence="2">Belongs to the HsdR family.</text>
</comment>
<dbReference type="GO" id="GO:0009307">
    <property type="term" value="P:DNA restriction-modification system"/>
    <property type="evidence" value="ECO:0007669"/>
    <property type="project" value="UniProtKB-KW"/>
</dbReference>
<dbReference type="InterPro" id="IPR035901">
    <property type="entry name" value="GIY-YIG_endonuc_sf"/>
</dbReference>
<evidence type="ECO:0000313" key="12">
    <source>
        <dbReference type="EMBL" id="PJC69250.1"/>
    </source>
</evidence>
<dbReference type="GO" id="GO:0005524">
    <property type="term" value="F:ATP binding"/>
    <property type="evidence" value="ECO:0007669"/>
    <property type="project" value="UniProtKB-KW"/>
</dbReference>
<name>A0A2M8G7T2_UNCKA</name>
<dbReference type="Gene3D" id="3.40.1440.10">
    <property type="entry name" value="GIY-YIG endonuclease"/>
    <property type="match status" value="1"/>
</dbReference>
<organism evidence="12 13">
    <name type="scientific">candidate division WWE3 bacterium CG_4_8_14_3_um_filter_42_11</name>
    <dbReference type="NCBI Taxonomy" id="1975076"/>
    <lineage>
        <taxon>Bacteria</taxon>
        <taxon>Katanobacteria</taxon>
    </lineage>
</organism>
<dbReference type="EC" id="3.1.21.3" evidence="3"/>
<keyword evidence="7" id="KW-0255">Endonuclease</keyword>
<keyword evidence="4" id="KW-0540">Nuclease</keyword>
<protein>
    <recommendedName>
        <fullName evidence="3">type I site-specific deoxyribonuclease</fullName>
        <ecNumber evidence="3">3.1.21.3</ecNumber>
    </recommendedName>
</protein>
<keyword evidence="10" id="KW-0238">DNA-binding</keyword>
<comment type="catalytic activity">
    <reaction evidence="1">
        <text>Endonucleolytic cleavage of DNA to give random double-stranded fragments with terminal 5'-phosphates, ATP is simultaneously hydrolyzed.</text>
        <dbReference type="EC" id="3.1.21.3"/>
    </reaction>
</comment>
<keyword evidence="6" id="KW-0680">Restriction system</keyword>
<dbReference type="Proteomes" id="UP000229438">
    <property type="component" value="Unassembled WGS sequence"/>
</dbReference>
<keyword evidence="5" id="KW-0547">Nucleotide-binding</keyword>
<dbReference type="PANTHER" id="PTHR30195">
    <property type="entry name" value="TYPE I SITE-SPECIFIC DEOXYRIBONUCLEASE PROTEIN SUBUNIT M AND R"/>
    <property type="match status" value="1"/>
</dbReference>
<dbReference type="GO" id="GO:0009035">
    <property type="term" value="F:type I site-specific deoxyribonuclease activity"/>
    <property type="evidence" value="ECO:0007669"/>
    <property type="project" value="UniProtKB-EC"/>
</dbReference>
<evidence type="ECO:0000256" key="3">
    <source>
        <dbReference type="ARBA" id="ARBA00012654"/>
    </source>
</evidence>
<keyword evidence="8" id="KW-0378">Hydrolase</keyword>
<evidence type="ECO:0000256" key="2">
    <source>
        <dbReference type="ARBA" id="ARBA00008598"/>
    </source>
</evidence>
<evidence type="ECO:0000256" key="4">
    <source>
        <dbReference type="ARBA" id="ARBA00022722"/>
    </source>
</evidence>
<evidence type="ECO:0000256" key="5">
    <source>
        <dbReference type="ARBA" id="ARBA00022741"/>
    </source>
</evidence>
<feature type="domain" description="GIY-YIG" evidence="11">
    <location>
        <begin position="113"/>
        <end position="188"/>
    </location>
</feature>
<feature type="non-terminal residue" evidence="12">
    <location>
        <position position="287"/>
    </location>
</feature>
<evidence type="ECO:0000256" key="10">
    <source>
        <dbReference type="ARBA" id="ARBA00023125"/>
    </source>
</evidence>
<dbReference type="EMBL" id="PFQS01000019">
    <property type="protein sequence ID" value="PJC69250.1"/>
    <property type="molecule type" value="Genomic_DNA"/>
</dbReference>
<keyword evidence="9" id="KW-0067">ATP-binding</keyword>
<proteinExistence type="inferred from homology"/>
<evidence type="ECO:0000313" key="13">
    <source>
        <dbReference type="Proteomes" id="UP000229438"/>
    </source>
</evidence>
<evidence type="ECO:0000256" key="6">
    <source>
        <dbReference type="ARBA" id="ARBA00022747"/>
    </source>
</evidence>
<reference evidence="13" key="1">
    <citation type="submission" date="2017-09" db="EMBL/GenBank/DDBJ databases">
        <title>Depth-based differentiation of microbial function through sediment-hosted aquifers and enrichment of novel symbionts in the deep terrestrial subsurface.</title>
        <authorList>
            <person name="Probst A.J."/>
            <person name="Ladd B."/>
            <person name="Jarett J.K."/>
            <person name="Geller-Mcgrath D.E."/>
            <person name="Sieber C.M.K."/>
            <person name="Emerson J.B."/>
            <person name="Anantharaman K."/>
            <person name="Thomas B.C."/>
            <person name="Malmstrom R."/>
            <person name="Stieglmeier M."/>
            <person name="Klingl A."/>
            <person name="Woyke T."/>
            <person name="Ryan C.M."/>
            <person name="Banfield J.F."/>
        </authorList>
    </citation>
    <scope>NUCLEOTIDE SEQUENCE [LARGE SCALE GENOMIC DNA]</scope>
</reference>
<dbReference type="InterPro" id="IPR000305">
    <property type="entry name" value="GIY-YIG_endonuc"/>
</dbReference>